<dbReference type="PANTHER" id="PTHR47147">
    <property type="entry name" value="SYNCOILIN"/>
    <property type="match status" value="1"/>
</dbReference>
<feature type="coiled-coil region" evidence="1">
    <location>
        <begin position="357"/>
        <end position="391"/>
    </location>
</feature>
<evidence type="ECO:0000313" key="3">
    <source>
        <dbReference type="EMBL" id="KAG7500969.1"/>
    </source>
</evidence>
<feature type="region of interest" description="Disordered" evidence="2">
    <location>
        <begin position="1"/>
        <end position="22"/>
    </location>
</feature>
<accession>A0AAV6R6E2</accession>
<reference evidence="3 4" key="1">
    <citation type="journal article" date="2021" name="Sci. Rep.">
        <title>Chromosome anchoring in Senegalese sole (Solea senegalensis) reveals sex-associated markers and genome rearrangements in flatfish.</title>
        <authorList>
            <person name="Guerrero-Cozar I."/>
            <person name="Gomez-Garrido J."/>
            <person name="Berbel C."/>
            <person name="Martinez-Blanch J.F."/>
            <person name="Alioto T."/>
            <person name="Claros M.G."/>
            <person name="Gagnaire P.A."/>
            <person name="Manchado M."/>
        </authorList>
    </citation>
    <scope>NUCLEOTIDE SEQUENCE [LARGE SCALE GENOMIC DNA]</scope>
    <source>
        <strain evidence="3">Sse05_10M</strain>
    </source>
</reference>
<evidence type="ECO:0000256" key="1">
    <source>
        <dbReference type="SAM" id="Coils"/>
    </source>
</evidence>
<feature type="region of interest" description="Disordered" evidence="2">
    <location>
        <begin position="80"/>
        <end position="103"/>
    </location>
</feature>
<dbReference type="PANTHER" id="PTHR47147:SF1">
    <property type="entry name" value="SYNCOILIN"/>
    <property type="match status" value="1"/>
</dbReference>
<feature type="coiled-coil region" evidence="1">
    <location>
        <begin position="415"/>
        <end position="545"/>
    </location>
</feature>
<evidence type="ECO:0000256" key="2">
    <source>
        <dbReference type="SAM" id="MobiDB-lite"/>
    </source>
</evidence>
<evidence type="ECO:0000313" key="4">
    <source>
        <dbReference type="Proteomes" id="UP000693946"/>
    </source>
</evidence>
<proteinExistence type="predicted"/>
<evidence type="ECO:0008006" key="5">
    <source>
        <dbReference type="Google" id="ProtNLM"/>
    </source>
</evidence>
<gene>
    <name evidence="3" type="ORF">JOB18_035681</name>
</gene>
<name>A0AAV6R6E2_SOLSE</name>
<comment type="caution">
    <text evidence="3">The sequence shown here is derived from an EMBL/GenBank/DDBJ whole genome shotgun (WGS) entry which is preliminary data.</text>
</comment>
<dbReference type="Proteomes" id="UP000693946">
    <property type="component" value="Linkage Group LG20"/>
</dbReference>
<organism evidence="3 4">
    <name type="scientific">Solea senegalensis</name>
    <name type="common">Senegalese sole</name>
    <dbReference type="NCBI Taxonomy" id="28829"/>
    <lineage>
        <taxon>Eukaryota</taxon>
        <taxon>Metazoa</taxon>
        <taxon>Chordata</taxon>
        <taxon>Craniata</taxon>
        <taxon>Vertebrata</taxon>
        <taxon>Euteleostomi</taxon>
        <taxon>Actinopterygii</taxon>
        <taxon>Neopterygii</taxon>
        <taxon>Teleostei</taxon>
        <taxon>Neoteleostei</taxon>
        <taxon>Acanthomorphata</taxon>
        <taxon>Carangaria</taxon>
        <taxon>Pleuronectiformes</taxon>
        <taxon>Pleuronectoidei</taxon>
        <taxon>Soleidae</taxon>
        <taxon>Solea</taxon>
    </lineage>
</organism>
<sequence>MDDNASSAGFEPLLITEEGGEPDTTLAVQRENNTTQSGLSLAATQLHQSALIRPYLQEMDVLLKSCEELTGISFGSRYSKDFSGTHDSSHSQSEGEVAMESASPQAYLSTNYIDTHMDGAGTEEQPGQGQLQGMDPITSRCGLSTGVCCQTEMPVSSAGNKLSEAMVEYEGQLLGMLSMLESCAEEAGMDFEPQGWTTDDSQEYVHISKGTTMVPIQQVAPVKLEDQPMCLETWAAQRAEGVSRDNSGGSLGSAATTSRKNNLLCCDNMVGVSMEGLEKSGKTDQAVPDPLSVLPGPLGSNENEILYCEGTEMRHMYDTETKRDIRGTEEEDTEMAAEETPELKMGTIDLRSGLNELKELGSQMDERIQEVQCLEKRRKDLLAEVLKLRGNDTQTVTEGSNKEDQSTEEHIDSKVEELMKIFKREEEERREERKKEIQSLSEERADEERRMWKVNLERMGLQEELRKLKRRLFTMVRECTHSQSSLNNQRREVELLKREEEKLQSLVLQLTEERSQLKLAQEQQLIELQAQLQAQTSQTSNSQEELTEYRRQSCGDIQQYLQGALKALENRYEPILVALVKRRDTTAGALVKAKEQAQELRAQLRPLQDEIQKLNLQRACLEEKLKLICLHRREDVGQYKETVHCLEESSRELKTELIIQKKKTKELEELKDSLTKQLLIYRAAINNHNECVGETKT</sequence>
<feature type="compositionally biased region" description="Basic and acidic residues" evidence="2">
    <location>
        <begin position="80"/>
        <end position="89"/>
    </location>
</feature>
<dbReference type="GO" id="GO:0005882">
    <property type="term" value="C:intermediate filament"/>
    <property type="evidence" value="ECO:0007669"/>
    <property type="project" value="InterPro"/>
</dbReference>
<feature type="coiled-coil region" evidence="1">
    <location>
        <begin position="590"/>
        <end position="624"/>
    </location>
</feature>
<dbReference type="InterPro" id="IPR027702">
    <property type="entry name" value="Syncoilin"/>
</dbReference>
<protein>
    <recommendedName>
        <fullName evidence="5">Syncoilin</fullName>
    </recommendedName>
</protein>
<keyword evidence="4" id="KW-1185">Reference proteome</keyword>
<dbReference type="AlphaFoldDB" id="A0AAV6R6E2"/>
<keyword evidence="1" id="KW-0175">Coiled coil</keyword>
<dbReference type="EMBL" id="JAGKHQ010000013">
    <property type="protein sequence ID" value="KAG7500969.1"/>
    <property type="molecule type" value="Genomic_DNA"/>
</dbReference>